<organism evidence="10 11">
    <name type="scientific">Maioricimonas rarisocia</name>
    <dbReference type="NCBI Taxonomy" id="2528026"/>
    <lineage>
        <taxon>Bacteria</taxon>
        <taxon>Pseudomonadati</taxon>
        <taxon>Planctomycetota</taxon>
        <taxon>Planctomycetia</taxon>
        <taxon>Planctomycetales</taxon>
        <taxon>Planctomycetaceae</taxon>
        <taxon>Maioricimonas</taxon>
    </lineage>
</organism>
<proteinExistence type="inferred from homology"/>
<evidence type="ECO:0000256" key="1">
    <source>
        <dbReference type="ARBA" id="ARBA00001946"/>
    </source>
</evidence>
<comment type="similarity">
    <text evidence="2 9">Belongs to the CRISPR-associated endoribonuclease Cas2 protein family.</text>
</comment>
<dbReference type="GO" id="GO:0046872">
    <property type="term" value="F:metal ion binding"/>
    <property type="evidence" value="ECO:0007669"/>
    <property type="project" value="UniProtKB-UniRule"/>
</dbReference>
<dbReference type="InterPro" id="IPR019199">
    <property type="entry name" value="Virulence_VapD/CRISPR_Cas2"/>
</dbReference>
<keyword evidence="7 9" id="KW-0460">Magnesium</keyword>
<evidence type="ECO:0000256" key="8">
    <source>
        <dbReference type="ARBA" id="ARBA00023118"/>
    </source>
</evidence>
<evidence type="ECO:0000256" key="2">
    <source>
        <dbReference type="ARBA" id="ARBA00009959"/>
    </source>
</evidence>
<dbReference type="AlphaFoldDB" id="A0A517ZB02"/>
<reference evidence="10 11" key="1">
    <citation type="submission" date="2019-02" db="EMBL/GenBank/DDBJ databases">
        <title>Deep-cultivation of Planctomycetes and their phenomic and genomic characterization uncovers novel biology.</title>
        <authorList>
            <person name="Wiegand S."/>
            <person name="Jogler M."/>
            <person name="Boedeker C."/>
            <person name="Pinto D."/>
            <person name="Vollmers J."/>
            <person name="Rivas-Marin E."/>
            <person name="Kohn T."/>
            <person name="Peeters S.H."/>
            <person name="Heuer A."/>
            <person name="Rast P."/>
            <person name="Oberbeckmann S."/>
            <person name="Bunk B."/>
            <person name="Jeske O."/>
            <person name="Meyerdierks A."/>
            <person name="Storesund J.E."/>
            <person name="Kallscheuer N."/>
            <person name="Luecker S."/>
            <person name="Lage O.M."/>
            <person name="Pohl T."/>
            <person name="Merkel B.J."/>
            <person name="Hornburger P."/>
            <person name="Mueller R.-W."/>
            <person name="Bruemmer F."/>
            <person name="Labrenz M."/>
            <person name="Spormann A.M."/>
            <person name="Op den Camp H."/>
            <person name="Overmann J."/>
            <person name="Amann R."/>
            <person name="Jetten M.S.M."/>
            <person name="Mascher T."/>
            <person name="Medema M.H."/>
            <person name="Devos D.P."/>
            <person name="Kaster A.-K."/>
            <person name="Ovreas L."/>
            <person name="Rohde M."/>
            <person name="Galperin M.Y."/>
            <person name="Jogler C."/>
        </authorList>
    </citation>
    <scope>NUCLEOTIDE SEQUENCE [LARGE SCALE GENOMIC DNA]</scope>
    <source>
        <strain evidence="10 11">Mal4</strain>
    </source>
</reference>
<comment type="cofactor">
    <cofactor evidence="1 9">
        <name>Mg(2+)</name>
        <dbReference type="ChEBI" id="CHEBI:18420"/>
    </cofactor>
</comment>
<evidence type="ECO:0000256" key="3">
    <source>
        <dbReference type="ARBA" id="ARBA00022722"/>
    </source>
</evidence>
<protein>
    <recommendedName>
        <fullName evidence="9">CRISPR-associated endoribonuclease Cas2</fullName>
        <ecNumber evidence="9">3.1.-.-</ecNumber>
    </recommendedName>
</protein>
<dbReference type="PANTHER" id="PTHR34405">
    <property type="entry name" value="CRISPR-ASSOCIATED ENDORIBONUCLEASE CAS2"/>
    <property type="match status" value="1"/>
</dbReference>
<dbReference type="GO" id="GO:0004521">
    <property type="term" value="F:RNA endonuclease activity"/>
    <property type="evidence" value="ECO:0007669"/>
    <property type="project" value="InterPro"/>
</dbReference>
<comment type="subunit">
    <text evidence="9">Homodimer, forms a heterotetramer with a Cas1 homodimer.</text>
</comment>
<dbReference type="GO" id="GO:0051607">
    <property type="term" value="P:defense response to virus"/>
    <property type="evidence" value="ECO:0007669"/>
    <property type="project" value="UniProtKB-UniRule"/>
</dbReference>
<dbReference type="GO" id="GO:0016787">
    <property type="term" value="F:hydrolase activity"/>
    <property type="evidence" value="ECO:0007669"/>
    <property type="project" value="UniProtKB-KW"/>
</dbReference>
<dbReference type="SUPFAM" id="SSF143430">
    <property type="entry name" value="TTP0101/SSO1404-like"/>
    <property type="match status" value="1"/>
</dbReference>
<keyword evidence="6 9" id="KW-0378">Hydrolase</keyword>
<dbReference type="Pfam" id="PF09827">
    <property type="entry name" value="CRISPR_Cas2"/>
    <property type="match status" value="1"/>
</dbReference>
<evidence type="ECO:0000256" key="4">
    <source>
        <dbReference type="ARBA" id="ARBA00022723"/>
    </source>
</evidence>
<evidence type="ECO:0000313" key="11">
    <source>
        <dbReference type="Proteomes" id="UP000320496"/>
    </source>
</evidence>
<dbReference type="NCBIfam" id="TIGR01573">
    <property type="entry name" value="cas2"/>
    <property type="match status" value="1"/>
</dbReference>
<evidence type="ECO:0000256" key="6">
    <source>
        <dbReference type="ARBA" id="ARBA00022801"/>
    </source>
</evidence>
<dbReference type="PANTHER" id="PTHR34405:SF3">
    <property type="entry name" value="CRISPR-ASSOCIATED ENDORIBONUCLEASE CAS2 3"/>
    <property type="match status" value="1"/>
</dbReference>
<dbReference type="GO" id="GO:0043571">
    <property type="term" value="P:maintenance of CRISPR repeat elements"/>
    <property type="evidence" value="ECO:0007669"/>
    <property type="project" value="UniProtKB-UniRule"/>
</dbReference>
<keyword evidence="5 9" id="KW-0255">Endonuclease</keyword>
<dbReference type="EMBL" id="CP036275">
    <property type="protein sequence ID" value="QDU39637.1"/>
    <property type="molecule type" value="Genomic_DNA"/>
</dbReference>
<dbReference type="EC" id="3.1.-.-" evidence="9"/>
<evidence type="ECO:0000256" key="7">
    <source>
        <dbReference type="ARBA" id="ARBA00022842"/>
    </source>
</evidence>
<name>A0A517ZB02_9PLAN</name>
<dbReference type="OrthoDB" id="9798176at2"/>
<dbReference type="Gene3D" id="3.30.70.240">
    <property type="match status" value="1"/>
</dbReference>
<dbReference type="HAMAP" id="MF_01471">
    <property type="entry name" value="Cas2"/>
    <property type="match status" value="1"/>
</dbReference>
<feature type="binding site" evidence="9">
    <location>
        <position position="10"/>
    </location>
    <ligand>
        <name>Mg(2+)</name>
        <dbReference type="ChEBI" id="CHEBI:18420"/>
        <note>catalytic</note>
    </ligand>
</feature>
<comment type="function">
    <text evidence="9">CRISPR (clustered regularly interspaced short palindromic repeat), is an adaptive immune system that provides protection against mobile genetic elements (viruses, transposable elements and conjugative plasmids). CRISPR clusters contain sequences complementary to antecedent mobile elements and target invading nucleic acids. CRISPR clusters are transcribed and processed into CRISPR RNA (crRNA). Functions as a ssRNA-specific endoribonuclease. Involved in the integration of spacer DNA into the CRISPR cassette.</text>
</comment>
<dbReference type="RefSeq" id="WP_145370801.1">
    <property type="nucleotide sequence ID" value="NZ_CP036275.1"/>
</dbReference>
<keyword evidence="4 9" id="KW-0479">Metal-binding</keyword>
<keyword evidence="3 9" id="KW-0540">Nuclease</keyword>
<dbReference type="InterPro" id="IPR021127">
    <property type="entry name" value="CRISPR_associated_Cas2"/>
</dbReference>
<keyword evidence="11" id="KW-1185">Reference proteome</keyword>
<evidence type="ECO:0000313" key="10">
    <source>
        <dbReference type="EMBL" id="QDU39637.1"/>
    </source>
</evidence>
<dbReference type="Proteomes" id="UP000320496">
    <property type="component" value="Chromosome"/>
</dbReference>
<sequence length="97" mass="11113">MRQVHLIAYDIADVKRYRQVYKAMCGHGDPLQYSVFRCELSEIELHGLKETLWPILNLAEDRVMIVDLGPVEGRGDDCIEYWGEPRVAPPDRAATIV</sequence>
<accession>A0A517ZB02</accession>
<evidence type="ECO:0000256" key="5">
    <source>
        <dbReference type="ARBA" id="ARBA00022759"/>
    </source>
</evidence>
<keyword evidence="8 9" id="KW-0051">Antiviral defense</keyword>
<gene>
    <name evidence="9 10" type="primary">cas2</name>
    <name evidence="10" type="ORF">Mal4_39830</name>
</gene>
<dbReference type="KEGG" id="mri:Mal4_39830"/>
<evidence type="ECO:0000256" key="9">
    <source>
        <dbReference type="HAMAP-Rule" id="MF_01471"/>
    </source>
</evidence>
<dbReference type="CDD" id="cd09725">
    <property type="entry name" value="Cas2_I_II_III"/>
    <property type="match status" value="1"/>
</dbReference>